<keyword evidence="2" id="KW-0539">Nucleus</keyword>
<sequence>MTQGDAIDETSKKRALEETPVEPCSETHESQDEERKKMKLTPSEEKEQDKELAKLESEYKELDEETKIETGKEEMKGEKAKKKPAFVFGKTAFGSSKPFTPAPVADEIAENDAPPAKTPEKKHIFGSTTSFGGSAFSTALKGKNVFSTPPAAEEDAPQNESTFGTFGSKSTFGNAFQATLNKPSFLDSAKETVAENAELEEDMTASAPKDQFKQVELTKTTVATGEEEETSVLNTKARLYALDLSKVTEGWKERGVGVLHLNTNNKTHKSRIVMRSNGLLRVIMNVPLVAKLEVSKGMESSLQSEKFLRVVSIDESGSPVQYAIKTARAEIRDDLYENIKKLVPEA</sequence>
<dbReference type="EMBL" id="KV454426">
    <property type="protein sequence ID" value="ODQ82199.1"/>
    <property type="molecule type" value="Genomic_DNA"/>
</dbReference>
<dbReference type="Proteomes" id="UP000094336">
    <property type="component" value="Unassembled WGS sequence"/>
</dbReference>
<feature type="domain" description="RanBD1" evidence="4">
    <location>
        <begin position="215"/>
        <end position="346"/>
    </location>
</feature>
<organism evidence="5 6">
    <name type="scientific">Babjeviella inositovora NRRL Y-12698</name>
    <dbReference type="NCBI Taxonomy" id="984486"/>
    <lineage>
        <taxon>Eukaryota</taxon>
        <taxon>Fungi</taxon>
        <taxon>Dikarya</taxon>
        <taxon>Ascomycota</taxon>
        <taxon>Saccharomycotina</taxon>
        <taxon>Pichiomycetes</taxon>
        <taxon>Serinales incertae sedis</taxon>
        <taxon>Babjeviella</taxon>
    </lineage>
</organism>
<dbReference type="PANTHER" id="PTHR23138">
    <property type="entry name" value="RAN BINDING PROTEIN"/>
    <property type="match status" value="1"/>
</dbReference>
<dbReference type="SUPFAM" id="SSF50729">
    <property type="entry name" value="PH domain-like"/>
    <property type="match status" value="1"/>
</dbReference>
<dbReference type="CDD" id="cd13180">
    <property type="entry name" value="RanBD_RanBP3"/>
    <property type="match status" value="1"/>
</dbReference>
<gene>
    <name evidence="5" type="ORF">BABINDRAFT_158845</name>
</gene>
<dbReference type="AlphaFoldDB" id="A0A1E3QWX5"/>
<dbReference type="PROSITE" id="PS50196">
    <property type="entry name" value="RANBD1"/>
    <property type="match status" value="1"/>
</dbReference>
<evidence type="ECO:0000313" key="6">
    <source>
        <dbReference type="Proteomes" id="UP000094336"/>
    </source>
</evidence>
<evidence type="ECO:0000256" key="3">
    <source>
        <dbReference type="SAM" id="MobiDB-lite"/>
    </source>
</evidence>
<dbReference type="SMART" id="SM00160">
    <property type="entry name" value="RanBD"/>
    <property type="match status" value="1"/>
</dbReference>
<evidence type="ECO:0000259" key="4">
    <source>
        <dbReference type="PROSITE" id="PS50196"/>
    </source>
</evidence>
<proteinExistence type="predicted"/>
<dbReference type="Gene3D" id="2.30.29.30">
    <property type="entry name" value="Pleckstrin-homology domain (PH domain)/Phosphotyrosine-binding domain (PTB)"/>
    <property type="match status" value="1"/>
</dbReference>
<evidence type="ECO:0000256" key="1">
    <source>
        <dbReference type="ARBA" id="ARBA00004123"/>
    </source>
</evidence>
<dbReference type="GO" id="GO:0005634">
    <property type="term" value="C:nucleus"/>
    <property type="evidence" value="ECO:0007669"/>
    <property type="project" value="UniProtKB-SubCell"/>
</dbReference>
<protein>
    <recommendedName>
        <fullName evidence="4">RanBD1 domain-containing protein</fullName>
    </recommendedName>
</protein>
<feature type="region of interest" description="Disordered" evidence="3">
    <location>
        <begin position="1"/>
        <end position="81"/>
    </location>
</feature>
<evidence type="ECO:0000313" key="5">
    <source>
        <dbReference type="EMBL" id="ODQ82199.1"/>
    </source>
</evidence>
<reference evidence="6" key="1">
    <citation type="submission" date="2016-05" db="EMBL/GenBank/DDBJ databases">
        <title>Comparative genomics of biotechnologically important yeasts.</title>
        <authorList>
            <consortium name="DOE Joint Genome Institute"/>
            <person name="Riley R."/>
            <person name="Haridas S."/>
            <person name="Wolfe K.H."/>
            <person name="Lopes M.R."/>
            <person name="Hittinger C.T."/>
            <person name="Goker M."/>
            <person name="Salamov A."/>
            <person name="Wisecaver J."/>
            <person name="Long T.M."/>
            <person name="Aerts A.L."/>
            <person name="Barry K."/>
            <person name="Choi C."/>
            <person name="Clum A."/>
            <person name="Coughlan A.Y."/>
            <person name="Deshpande S."/>
            <person name="Douglass A.P."/>
            <person name="Hanson S.J."/>
            <person name="Klenk H.-P."/>
            <person name="Labutti K."/>
            <person name="Lapidus A."/>
            <person name="Lindquist E."/>
            <person name="Lipzen A."/>
            <person name="Meier-Kolthoff J.P."/>
            <person name="Ohm R.A."/>
            <person name="Otillar R.P."/>
            <person name="Pangilinan J."/>
            <person name="Peng Y."/>
            <person name="Rokas A."/>
            <person name="Rosa C.A."/>
            <person name="Scheuner C."/>
            <person name="Sibirny A.A."/>
            <person name="Slot J.C."/>
            <person name="Stielow J.B."/>
            <person name="Sun H."/>
            <person name="Kurtzman C.P."/>
            <person name="Blackwell M."/>
            <person name="Grigoriev I.V."/>
            <person name="Jeffries T.W."/>
        </authorList>
    </citation>
    <scope>NUCLEOTIDE SEQUENCE [LARGE SCALE GENOMIC DNA]</scope>
    <source>
        <strain evidence="6">NRRL Y-12698</strain>
    </source>
</reference>
<evidence type="ECO:0000256" key="2">
    <source>
        <dbReference type="ARBA" id="ARBA00023242"/>
    </source>
</evidence>
<dbReference type="RefSeq" id="XP_018987527.1">
    <property type="nucleotide sequence ID" value="XM_019127312.1"/>
</dbReference>
<dbReference type="InterPro" id="IPR011993">
    <property type="entry name" value="PH-like_dom_sf"/>
</dbReference>
<comment type="subcellular location">
    <subcellularLocation>
        <location evidence="1">Nucleus</location>
    </subcellularLocation>
</comment>
<dbReference type="STRING" id="984486.A0A1E3QWX5"/>
<dbReference type="InterPro" id="IPR045255">
    <property type="entry name" value="RanBP1-like"/>
</dbReference>
<dbReference type="GO" id="GO:0006607">
    <property type="term" value="P:NLS-bearing protein import into nucleus"/>
    <property type="evidence" value="ECO:0007669"/>
    <property type="project" value="TreeGrafter"/>
</dbReference>
<dbReference type="OrthoDB" id="411251at2759"/>
<dbReference type="PANTHER" id="PTHR23138:SF142">
    <property type="entry name" value="RAN-BINDING PROTEIN 3B-RELATED"/>
    <property type="match status" value="1"/>
</dbReference>
<dbReference type="Pfam" id="PF00638">
    <property type="entry name" value="Ran_BP1"/>
    <property type="match status" value="1"/>
</dbReference>
<accession>A0A1E3QWX5</accession>
<dbReference type="InterPro" id="IPR000156">
    <property type="entry name" value="Ran_bind_dom"/>
</dbReference>
<dbReference type="GeneID" id="30145165"/>
<feature type="compositionally biased region" description="Basic and acidic residues" evidence="3">
    <location>
        <begin position="25"/>
        <end position="78"/>
    </location>
</feature>
<name>A0A1E3QWX5_9ASCO</name>
<keyword evidence="6" id="KW-1185">Reference proteome</keyword>